<evidence type="ECO:0000256" key="1">
    <source>
        <dbReference type="ARBA" id="ARBA00008779"/>
    </source>
</evidence>
<dbReference type="PANTHER" id="PTHR45953:SF1">
    <property type="entry name" value="IDURONATE 2-SULFATASE"/>
    <property type="match status" value="1"/>
</dbReference>
<comment type="similarity">
    <text evidence="1">Belongs to the sulfatase family.</text>
</comment>
<accession>A0A517QRH2</accession>
<evidence type="ECO:0000256" key="2">
    <source>
        <dbReference type="ARBA" id="ARBA00022723"/>
    </source>
</evidence>
<dbReference type="EC" id="3.1.6.1" evidence="5"/>
<dbReference type="RefSeq" id="WP_145201782.1">
    <property type="nucleotide sequence ID" value="NZ_CP036267.1"/>
</dbReference>
<evidence type="ECO:0000256" key="3">
    <source>
        <dbReference type="ARBA" id="ARBA00022801"/>
    </source>
</evidence>
<protein>
    <submittedName>
        <fullName evidence="5">Arylsulfatase</fullName>
        <ecNumber evidence="5">3.1.6.1</ecNumber>
    </submittedName>
</protein>
<dbReference type="GO" id="GO:0046872">
    <property type="term" value="F:metal ion binding"/>
    <property type="evidence" value="ECO:0007669"/>
    <property type="project" value="UniProtKB-KW"/>
</dbReference>
<dbReference type="OrthoDB" id="9762324at2"/>
<dbReference type="Gene3D" id="3.40.720.10">
    <property type="entry name" value="Alkaline Phosphatase, subunit A"/>
    <property type="match status" value="1"/>
</dbReference>
<dbReference type="KEGG" id="tpol:Mal48_34650"/>
<dbReference type="GO" id="GO:0005737">
    <property type="term" value="C:cytoplasm"/>
    <property type="evidence" value="ECO:0007669"/>
    <property type="project" value="TreeGrafter"/>
</dbReference>
<feature type="domain" description="Sulfatase N-terminal" evidence="4">
    <location>
        <begin position="6"/>
        <end position="361"/>
    </location>
</feature>
<sequence>MTSPAPNLLWICSDQQRYDTIRALGNSLVNTPNIDKIIEKGVTFTHAYCQSPVCSPSRASFLTGRYPRTTRCRQNGQTIPADERLLPRILKDHGYRCGLAGKLHLSSCSDGKVETRIDDGYDVFHWSHHPQPDWPENAYQQWLNSKGVQWDELYAAPEVGYVKAGVPAEFHQTTWCAEMAIEFIHENQNRPWMFSVNMFDPHHAFDPPQEYLDRYDPSQMPLPKTSPGELDSKPEFQQLDHVWAHNQEGGMRVDEISPEESQRITAAYYAMVELIDDQVGRMISALDKTGQLENTIVVFMSDHGEMLGDHGIYLKGPHFYEQAVHVPLAVQWPQRFAQGLRSEAFVELIDLVPTFCEAMNIPIEPQIQGKSLYQICTGEANPDQHRDSVYCEYTNSWTHHRAYGTMFRTRKYKIVVYHGTPDGELYDLESDPDEFQNLWDDPLSQEMKMELMKQAFDASVFTMDPMPPRLGPF</sequence>
<dbReference type="InterPro" id="IPR000917">
    <property type="entry name" value="Sulfatase_N"/>
</dbReference>
<keyword evidence="6" id="KW-1185">Reference proteome</keyword>
<dbReference type="PANTHER" id="PTHR45953">
    <property type="entry name" value="IDURONATE 2-SULFATASE"/>
    <property type="match status" value="1"/>
</dbReference>
<proteinExistence type="inferred from homology"/>
<dbReference type="AlphaFoldDB" id="A0A517QRH2"/>
<dbReference type="Pfam" id="PF00884">
    <property type="entry name" value="Sulfatase"/>
    <property type="match status" value="1"/>
</dbReference>
<evidence type="ECO:0000313" key="5">
    <source>
        <dbReference type="EMBL" id="QDT34205.1"/>
    </source>
</evidence>
<keyword evidence="3 5" id="KW-0378">Hydrolase</keyword>
<name>A0A517QRH2_9PLAN</name>
<evidence type="ECO:0000259" key="4">
    <source>
        <dbReference type="Pfam" id="PF00884"/>
    </source>
</evidence>
<gene>
    <name evidence="5" type="ORF">Mal48_34650</name>
</gene>
<dbReference type="InterPro" id="IPR024607">
    <property type="entry name" value="Sulfatase_CS"/>
</dbReference>
<evidence type="ECO:0000313" key="6">
    <source>
        <dbReference type="Proteomes" id="UP000315724"/>
    </source>
</evidence>
<dbReference type="PROSITE" id="PS00523">
    <property type="entry name" value="SULFATASE_1"/>
    <property type="match status" value="1"/>
</dbReference>
<dbReference type="GO" id="GO:0004065">
    <property type="term" value="F:arylsulfatase activity"/>
    <property type="evidence" value="ECO:0007669"/>
    <property type="project" value="UniProtKB-EC"/>
</dbReference>
<organism evidence="5 6">
    <name type="scientific">Thalassoglobus polymorphus</name>
    <dbReference type="NCBI Taxonomy" id="2527994"/>
    <lineage>
        <taxon>Bacteria</taxon>
        <taxon>Pseudomonadati</taxon>
        <taxon>Planctomycetota</taxon>
        <taxon>Planctomycetia</taxon>
        <taxon>Planctomycetales</taxon>
        <taxon>Planctomycetaceae</taxon>
        <taxon>Thalassoglobus</taxon>
    </lineage>
</organism>
<keyword evidence="2" id="KW-0479">Metal-binding</keyword>
<dbReference type="InterPro" id="IPR017850">
    <property type="entry name" value="Alkaline_phosphatase_core_sf"/>
</dbReference>
<dbReference type="EMBL" id="CP036267">
    <property type="protein sequence ID" value="QDT34205.1"/>
    <property type="molecule type" value="Genomic_DNA"/>
</dbReference>
<dbReference type="Proteomes" id="UP000315724">
    <property type="component" value="Chromosome"/>
</dbReference>
<reference evidence="5 6" key="1">
    <citation type="submission" date="2019-02" db="EMBL/GenBank/DDBJ databases">
        <title>Deep-cultivation of Planctomycetes and their phenomic and genomic characterization uncovers novel biology.</title>
        <authorList>
            <person name="Wiegand S."/>
            <person name="Jogler M."/>
            <person name="Boedeker C."/>
            <person name="Pinto D."/>
            <person name="Vollmers J."/>
            <person name="Rivas-Marin E."/>
            <person name="Kohn T."/>
            <person name="Peeters S.H."/>
            <person name="Heuer A."/>
            <person name="Rast P."/>
            <person name="Oberbeckmann S."/>
            <person name="Bunk B."/>
            <person name="Jeske O."/>
            <person name="Meyerdierks A."/>
            <person name="Storesund J.E."/>
            <person name="Kallscheuer N."/>
            <person name="Luecker S."/>
            <person name="Lage O.M."/>
            <person name="Pohl T."/>
            <person name="Merkel B.J."/>
            <person name="Hornburger P."/>
            <person name="Mueller R.-W."/>
            <person name="Bruemmer F."/>
            <person name="Labrenz M."/>
            <person name="Spormann A.M."/>
            <person name="Op den Camp H."/>
            <person name="Overmann J."/>
            <person name="Amann R."/>
            <person name="Jetten M.S.M."/>
            <person name="Mascher T."/>
            <person name="Medema M.H."/>
            <person name="Devos D.P."/>
            <person name="Kaster A.-K."/>
            <person name="Ovreas L."/>
            <person name="Rohde M."/>
            <person name="Galperin M.Y."/>
            <person name="Jogler C."/>
        </authorList>
    </citation>
    <scope>NUCLEOTIDE SEQUENCE [LARGE SCALE GENOMIC DNA]</scope>
    <source>
        <strain evidence="5 6">Mal48</strain>
    </source>
</reference>
<dbReference type="SUPFAM" id="SSF53649">
    <property type="entry name" value="Alkaline phosphatase-like"/>
    <property type="match status" value="1"/>
</dbReference>